<dbReference type="Proteomes" id="UP000051887">
    <property type="component" value="Unassembled WGS sequence"/>
</dbReference>
<evidence type="ECO:0000313" key="2">
    <source>
        <dbReference type="EMBL" id="CUH73878.1"/>
    </source>
</evidence>
<name>A0A0P1FXT7_9RHOB</name>
<keyword evidence="3" id="KW-1185">Reference proteome</keyword>
<dbReference type="EMBL" id="CYSC01000043">
    <property type="protein sequence ID" value="CUH73878.1"/>
    <property type="molecule type" value="Genomic_DNA"/>
</dbReference>
<evidence type="ECO:0000313" key="3">
    <source>
        <dbReference type="Proteomes" id="UP000051086"/>
    </source>
</evidence>
<reference evidence="1 3" key="1">
    <citation type="submission" date="2015-09" db="EMBL/GenBank/DDBJ databases">
        <authorList>
            <person name="Rodrigo-Torres L."/>
            <person name="Arahal D.R."/>
        </authorList>
    </citation>
    <scope>NUCLEOTIDE SEQUENCE [LARGE SCALE GENOMIC DNA]</scope>
    <source>
        <strain evidence="1 3">CECT 5118</strain>
    </source>
</reference>
<proteinExistence type="predicted"/>
<sequence length="55" mass="6147">MGLGGAMRLIETMQHLPNCTERRSEGWCERAAPWGRNGAAQQCLLGRGKNARRSY</sequence>
<protein>
    <submittedName>
        <fullName evidence="2">Uncharacterized protein</fullName>
    </submittedName>
</protein>
<reference evidence="2 4" key="2">
    <citation type="submission" date="2015-09" db="EMBL/GenBank/DDBJ databases">
        <authorList>
            <consortium name="Swine Surveillance"/>
        </authorList>
    </citation>
    <scope>NUCLEOTIDE SEQUENCE [LARGE SCALE GENOMIC DNA]</scope>
    <source>
        <strain evidence="2 4">5120</strain>
    </source>
</reference>
<accession>A0A0P1FXT7</accession>
<organism evidence="2 4">
    <name type="scientific">Thalassovita autumnalis</name>
    <dbReference type="NCBI Taxonomy" id="2072972"/>
    <lineage>
        <taxon>Bacteria</taxon>
        <taxon>Pseudomonadati</taxon>
        <taxon>Pseudomonadota</taxon>
        <taxon>Alphaproteobacteria</taxon>
        <taxon>Rhodobacterales</taxon>
        <taxon>Roseobacteraceae</taxon>
        <taxon>Thalassovita</taxon>
    </lineage>
</organism>
<evidence type="ECO:0000313" key="4">
    <source>
        <dbReference type="Proteomes" id="UP000051887"/>
    </source>
</evidence>
<dbReference type="EMBL" id="CYSB01000029">
    <property type="protein sequence ID" value="CUH67411.1"/>
    <property type="molecule type" value="Genomic_DNA"/>
</dbReference>
<dbReference type="Proteomes" id="UP000051086">
    <property type="component" value="Unassembled WGS sequence"/>
</dbReference>
<gene>
    <name evidence="1" type="ORF">TL5118_02180</name>
    <name evidence="2" type="ORF">TL5120_03695</name>
</gene>
<dbReference type="AlphaFoldDB" id="A0A0P1FXT7"/>
<evidence type="ECO:0000313" key="1">
    <source>
        <dbReference type="EMBL" id="CUH67411.1"/>
    </source>
</evidence>